<evidence type="ECO:0000313" key="3">
    <source>
        <dbReference type="Proteomes" id="UP000741013"/>
    </source>
</evidence>
<feature type="transmembrane region" description="Helical" evidence="1">
    <location>
        <begin position="78"/>
        <end position="101"/>
    </location>
</feature>
<organism evidence="2 3">
    <name type="scientific">Amycolatopsis magusensis</name>
    <dbReference type="NCBI Taxonomy" id="882444"/>
    <lineage>
        <taxon>Bacteria</taxon>
        <taxon>Bacillati</taxon>
        <taxon>Actinomycetota</taxon>
        <taxon>Actinomycetes</taxon>
        <taxon>Pseudonocardiales</taxon>
        <taxon>Pseudonocardiaceae</taxon>
        <taxon>Amycolatopsis</taxon>
    </lineage>
</organism>
<dbReference type="InterPro" id="IPR009339">
    <property type="entry name" value="DUF998"/>
</dbReference>
<dbReference type="EMBL" id="JAGGMS010000001">
    <property type="protein sequence ID" value="MBP2184387.1"/>
    <property type="molecule type" value="Genomic_DNA"/>
</dbReference>
<dbReference type="RefSeq" id="WP_209667409.1">
    <property type="nucleotide sequence ID" value="NZ_JAGGMS010000001.1"/>
</dbReference>
<comment type="caution">
    <text evidence="2">The sequence shown here is derived from an EMBL/GenBank/DDBJ whole genome shotgun (WGS) entry which is preliminary data.</text>
</comment>
<proteinExistence type="predicted"/>
<feature type="transmembrane region" description="Helical" evidence="1">
    <location>
        <begin position="21"/>
        <end position="44"/>
    </location>
</feature>
<feature type="transmembrane region" description="Helical" evidence="1">
    <location>
        <begin position="140"/>
        <end position="160"/>
    </location>
</feature>
<dbReference type="Proteomes" id="UP000741013">
    <property type="component" value="Unassembled WGS sequence"/>
</dbReference>
<evidence type="ECO:0000313" key="2">
    <source>
        <dbReference type="EMBL" id="MBP2184387.1"/>
    </source>
</evidence>
<keyword evidence="1" id="KW-1133">Transmembrane helix</keyword>
<keyword evidence="1" id="KW-0812">Transmembrane</keyword>
<accession>A0ABS4PY74</accession>
<evidence type="ECO:0000256" key="1">
    <source>
        <dbReference type="SAM" id="Phobius"/>
    </source>
</evidence>
<sequence>MTETNNAGSQVRPASMPRRRAAGMALIASGGVYFTTEFIAAAAWTDPPYSYTHHFISDLGVRGPATAFGQFMYSPLAWVMNTGFFLLGFAALAGVVLLRGLPPGRRRLVLAMAVLLAIGGAVLAFFPGSGEGTDNSATDYHGLGAFAGFLSGNVLVILLGRRSELLGLTRGLGRYLVAAGILGLVSLAAYLVVLDSGAGILLGLVERGVIYPFLIGFIVMGVALRKRQQRVPPAR</sequence>
<name>A0ABS4PY74_9PSEU</name>
<gene>
    <name evidence="2" type="ORF">JOM49_005913</name>
</gene>
<feature type="transmembrane region" description="Helical" evidence="1">
    <location>
        <begin position="199"/>
        <end position="224"/>
    </location>
</feature>
<dbReference type="Pfam" id="PF06197">
    <property type="entry name" value="DUF998"/>
    <property type="match status" value="1"/>
</dbReference>
<feature type="transmembrane region" description="Helical" evidence="1">
    <location>
        <begin position="172"/>
        <end position="193"/>
    </location>
</feature>
<feature type="transmembrane region" description="Helical" evidence="1">
    <location>
        <begin position="108"/>
        <end position="128"/>
    </location>
</feature>
<keyword evidence="1" id="KW-0472">Membrane</keyword>
<reference evidence="2 3" key="1">
    <citation type="submission" date="2021-03" db="EMBL/GenBank/DDBJ databases">
        <title>Sequencing the genomes of 1000 actinobacteria strains.</title>
        <authorList>
            <person name="Klenk H.-P."/>
        </authorList>
    </citation>
    <scope>NUCLEOTIDE SEQUENCE [LARGE SCALE GENOMIC DNA]</scope>
    <source>
        <strain evidence="2 3">DSM 45510</strain>
    </source>
</reference>
<keyword evidence="3" id="KW-1185">Reference proteome</keyword>
<protein>
    <submittedName>
        <fullName evidence="2">Membrane protein</fullName>
    </submittedName>
</protein>